<dbReference type="SUPFAM" id="SSF51445">
    <property type="entry name" value="(Trans)glycosidases"/>
    <property type="match status" value="1"/>
</dbReference>
<dbReference type="EMBL" id="MQWB01000001">
    <property type="protein sequence ID" value="OZC01582.1"/>
    <property type="molecule type" value="Genomic_DNA"/>
</dbReference>
<feature type="domain" description="Glycosyl hydrolase family 13 catalytic" evidence="1">
    <location>
        <begin position="41"/>
        <end position="358"/>
    </location>
</feature>
<dbReference type="PANTHER" id="PTHR47786:SF2">
    <property type="entry name" value="GLYCOSYL HYDROLASE FAMILY 13 CATALYTIC DOMAIN-CONTAINING PROTEIN"/>
    <property type="match status" value="1"/>
</dbReference>
<dbReference type="InterPro" id="IPR017853">
    <property type="entry name" value="GH"/>
</dbReference>
<reference evidence="2 3" key="1">
    <citation type="submission" date="2016-11" db="EMBL/GenBank/DDBJ databases">
        <title>Study of marine rhodopsin-containing bacteria.</title>
        <authorList>
            <person name="Yoshizawa S."/>
            <person name="Kumagai Y."/>
            <person name="Kogure K."/>
        </authorList>
    </citation>
    <scope>NUCLEOTIDE SEQUENCE [LARGE SCALE GENOMIC DNA]</scope>
    <source>
        <strain evidence="2 3">SG-29</strain>
    </source>
</reference>
<evidence type="ECO:0000313" key="2">
    <source>
        <dbReference type="EMBL" id="OZC01582.1"/>
    </source>
</evidence>
<dbReference type="InterPro" id="IPR006047">
    <property type="entry name" value="GH13_cat_dom"/>
</dbReference>
<dbReference type="Gene3D" id="3.20.20.80">
    <property type="entry name" value="Glycosidases"/>
    <property type="match status" value="1"/>
</dbReference>
<keyword evidence="2" id="KW-0456">Lyase</keyword>
<dbReference type="Gene3D" id="2.60.40.1180">
    <property type="entry name" value="Golgi alpha-mannosidase II"/>
    <property type="match status" value="1"/>
</dbReference>
<gene>
    <name evidence="2" type="ORF">BSZ36_00425</name>
</gene>
<dbReference type="InterPro" id="IPR013780">
    <property type="entry name" value="Glyco_hydro_b"/>
</dbReference>
<keyword evidence="3" id="KW-1185">Reference proteome</keyword>
<dbReference type="GO" id="GO:0005975">
    <property type="term" value="P:carbohydrate metabolic process"/>
    <property type="evidence" value="ECO:0007669"/>
    <property type="project" value="InterPro"/>
</dbReference>
<dbReference type="GO" id="GO:0016829">
    <property type="term" value="F:lyase activity"/>
    <property type="evidence" value="ECO:0007669"/>
    <property type="project" value="UniProtKB-KW"/>
</dbReference>
<dbReference type="SMART" id="SM00642">
    <property type="entry name" value="Aamy"/>
    <property type="match status" value="1"/>
</dbReference>
<dbReference type="PANTHER" id="PTHR47786">
    <property type="entry name" value="ALPHA-1,4-GLUCAN:MALTOSE-1-PHOSPHATE MALTOSYLTRANSFERASE"/>
    <property type="match status" value="1"/>
</dbReference>
<dbReference type="Pfam" id="PF00128">
    <property type="entry name" value="Alpha-amylase"/>
    <property type="match status" value="2"/>
</dbReference>
<accession>A0A259TUY6</accession>
<dbReference type="GO" id="GO:0016798">
    <property type="term" value="F:hydrolase activity, acting on glycosyl bonds"/>
    <property type="evidence" value="ECO:0007669"/>
    <property type="project" value="UniProtKB-KW"/>
</dbReference>
<dbReference type="SUPFAM" id="SSF51011">
    <property type="entry name" value="Glycosyl hydrolase domain"/>
    <property type="match status" value="1"/>
</dbReference>
<sequence>MAPEANFGAQPASGAMPDLYPPAHTSTLAHPEWTRSATLYQINTRQFTPEGTFRAAQAHLPRLQTLGVDILWLMPVHPIGEAERKGSLGSPYAVRDYEAVNPEFGTLEDLRAFVDEAHALGMRVILDWVANHTAPDHPWVHEHPEWYARDARGALRPTPWWDWTDIVDLDYRQPGLWRAMTDAMAFWLREADIDGFRCDVAGFVPTPFWERARAELDAIKPVFMLAEWQARDLHARAFDATYAWDWYDAMHAVASGAQDVSALFKVYAENQGSYPPEAQRMTFVSNHDKNAWDGTMWEQFGDALNAAIVLSVVGEGMPLLYNGQEAGNDRRLAFFDRDPILWREHPIDDLYRRLFALKHDAPALHNAPWGGRMVRVPNNDEAHVLSFVREAEGSVVFAAFNFSAEARAVAFRDALHHGTYRVAPLAAGEQLGVTKTFGAETHLEMAPWSARVFLR</sequence>
<dbReference type="InParanoid" id="A0A259TUY6"/>
<dbReference type="Proteomes" id="UP000216446">
    <property type="component" value="Unassembled WGS sequence"/>
</dbReference>
<name>A0A259TUY6_9BACT</name>
<evidence type="ECO:0000259" key="1">
    <source>
        <dbReference type="SMART" id="SM00642"/>
    </source>
</evidence>
<dbReference type="CDD" id="cd11313">
    <property type="entry name" value="AmyAc_arch_bac_AmyA"/>
    <property type="match status" value="1"/>
</dbReference>
<proteinExistence type="predicted"/>
<dbReference type="AlphaFoldDB" id="A0A259TUY6"/>
<comment type="caution">
    <text evidence="2">The sequence shown here is derived from an EMBL/GenBank/DDBJ whole genome shotgun (WGS) entry which is preliminary data.</text>
</comment>
<organism evidence="2 3">
    <name type="scientific">Rubricoccus marinus</name>
    <dbReference type="NCBI Taxonomy" id="716817"/>
    <lineage>
        <taxon>Bacteria</taxon>
        <taxon>Pseudomonadati</taxon>
        <taxon>Rhodothermota</taxon>
        <taxon>Rhodothermia</taxon>
        <taxon>Rhodothermales</taxon>
        <taxon>Rubricoccaceae</taxon>
        <taxon>Rubricoccus</taxon>
    </lineage>
</organism>
<protein>
    <submittedName>
        <fullName evidence="2">Alpha-amlyase</fullName>
    </submittedName>
</protein>
<evidence type="ECO:0000313" key="3">
    <source>
        <dbReference type="Proteomes" id="UP000216446"/>
    </source>
</evidence>